<dbReference type="Pfam" id="PF13426">
    <property type="entry name" value="PAS_9"/>
    <property type="match status" value="1"/>
</dbReference>
<dbReference type="SMART" id="SM00387">
    <property type="entry name" value="HATPase_c"/>
    <property type="match status" value="1"/>
</dbReference>
<name>A0A4R2Q545_9RHOB</name>
<keyword evidence="7" id="KW-0472">Membrane</keyword>
<dbReference type="InterPro" id="IPR011006">
    <property type="entry name" value="CheY-like_superfamily"/>
</dbReference>
<accession>A0A4R2Q545</accession>
<protein>
    <recommendedName>
        <fullName evidence="2">histidine kinase</fullName>
        <ecNumber evidence="2">2.7.13.3</ecNumber>
    </recommendedName>
</protein>
<dbReference type="CDD" id="cd00082">
    <property type="entry name" value="HisKA"/>
    <property type="match status" value="1"/>
</dbReference>
<dbReference type="InterPro" id="IPR036890">
    <property type="entry name" value="HATPase_C_sf"/>
</dbReference>
<dbReference type="NCBIfam" id="TIGR00229">
    <property type="entry name" value="sensory_box"/>
    <property type="match status" value="1"/>
</dbReference>
<evidence type="ECO:0000256" key="6">
    <source>
        <dbReference type="PROSITE-ProRule" id="PRU00169"/>
    </source>
</evidence>
<dbReference type="PANTHER" id="PTHR43047">
    <property type="entry name" value="TWO-COMPONENT HISTIDINE PROTEIN KINASE"/>
    <property type="match status" value="1"/>
</dbReference>
<dbReference type="InterPro" id="IPR035965">
    <property type="entry name" value="PAS-like_dom_sf"/>
</dbReference>
<keyword evidence="7" id="KW-0812">Transmembrane</keyword>
<gene>
    <name evidence="12" type="ORF">EV662_10299</name>
</gene>
<dbReference type="EMBL" id="SLXP01000002">
    <property type="protein sequence ID" value="TCP42908.1"/>
    <property type="molecule type" value="Genomic_DNA"/>
</dbReference>
<dbReference type="InterPro" id="IPR000700">
    <property type="entry name" value="PAS-assoc_C"/>
</dbReference>
<dbReference type="OrthoDB" id="9801651at2"/>
<evidence type="ECO:0000256" key="2">
    <source>
        <dbReference type="ARBA" id="ARBA00012438"/>
    </source>
</evidence>
<dbReference type="AlphaFoldDB" id="A0A4R2Q545"/>
<evidence type="ECO:0000259" key="8">
    <source>
        <dbReference type="PROSITE" id="PS50109"/>
    </source>
</evidence>
<dbReference type="CDD" id="cd00130">
    <property type="entry name" value="PAS"/>
    <property type="match status" value="1"/>
</dbReference>
<dbReference type="InterPro" id="IPR005467">
    <property type="entry name" value="His_kinase_dom"/>
</dbReference>
<dbReference type="PROSITE" id="PS50112">
    <property type="entry name" value="PAS"/>
    <property type="match status" value="1"/>
</dbReference>
<dbReference type="InterPro" id="IPR036097">
    <property type="entry name" value="HisK_dim/P_sf"/>
</dbReference>
<dbReference type="PROSITE" id="PS50110">
    <property type="entry name" value="RESPONSE_REGULATORY"/>
    <property type="match status" value="1"/>
</dbReference>
<feature type="domain" description="Response regulatory" evidence="9">
    <location>
        <begin position="621"/>
        <end position="737"/>
    </location>
</feature>
<dbReference type="SUPFAM" id="SSF47384">
    <property type="entry name" value="Homodimeric domain of signal transducing histidine kinase"/>
    <property type="match status" value="1"/>
</dbReference>
<comment type="caution">
    <text evidence="12">The sequence shown here is derived from an EMBL/GenBank/DDBJ whole genome shotgun (WGS) entry which is preliminary data.</text>
</comment>
<dbReference type="Pfam" id="PF00072">
    <property type="entry name" value="Response_reg"/>
    <property type="match status" value="1"/>
</dbReference>
<dbReference type="Gene3D" id="3.30.450.20">
    <property type="entry name" value="PAS domain"/>
    <property type="match status" value="1"/>
</dbReference>
<dbReference type="FunFam" id="3.30.565.10:FF:000006">
    <property type="entry name" value="Sensor histidine kinase WalK"/>
    <property type="match status" value="1"/>
</dbReference>
<dbReference type="SUPFAM" id="SSF55874">
    <property type="entry name" value="ATPase domain of HSP90 chaperone/DNA topoisomerase II/histidine kinase"/>
    <property type="match status" value="1"/>
</dbReference>
<dbReference type="InterPro" id="IPR004358">
    <property type="entry name" value="Sig_transdc_His_kin-like_C"/>
</dbReference>
<proteinExistence type="predicted"/>
<dbReference type="Gene3D" id="3.30.565.10">
    <property type="entry name" value="Histidine kinase-like ATPase, C-terminal domain"/>
    <property type="match status" value="1"/>
</dbReference>
<feature type="transmembrane region" description="Helical" evidence="7">
    <location>
        <begin position="33"/>
        <end position="55"/>
    </location>
</feature>
<dbReference type="CDD" id="cd17546">
    <property type="entry name" value="REC_hyHK_CKI1_RcsC-like"/>
    <property type="match status" value="1"/>
</dbReference>
<dbReference type="InterPro" id="IPR003594">
    <property type="entry name" value="HATPase_dom"/>
</dbReference>
<dbReference type="GO" id="GO:0000155">
    <property type="term" value="F:phosphorelay sensor kinase activity"/>
    <property type="evidence" value="ECO:0007669"/>
    <property type="project" value="InterPro"/>
</dbReference>
<keyword evidence="13" id="KW-1185">Reference proteome</keyword>
<dbReference type="SMART" id="SM00091">
    <property type="entry name" value="PAS"/>
    <property type="match status" value="1"/>
</dbReference>
<keyword evidence="3 6" id="KW-0597">Phosphoprotein</keyword>
<dbReference type="PRINTS" id="PR00344">
    <property type="entry name" value="BCTRLSENSOR"/>
</dbReference>
<evidence type="ECO:0000256" key="3">
    <source>
        <dbReference type="ARBA" id="ARBA00022553"/>
    </source>
</evidence>
<dbReference type="SMART" id="SM00388">
    <property type="entry name" value="HisKA"/>
    <property type="match status" value="1"/>
</dbReference>
<sequence>MSGAEAMGPSAPPFRRDCTGGPFRPWPARPVRMAAVAGMLALLLGVIGFLSLHVMGRIDALATARSDNVQWTYSAVRVELVELHSALLRAEHEGLPLDEVRRRFDILYNRADIATSGGIYAAMIAQAGLEPEAAHIRAVLDGAIPLIDGPDAALAAALPALRARIGGLAGPFRALAMGGVDLMAAEADRQRGAVVDLLSRLAAVTSGLVVLLLGALWVLGRLNRDMGERTRALQMTTSRLCATVGSAIDAVIVADTEGRILDFNPAAEEIFGYRRDEVLGRPMDEMIVPAHARPALRAGMERFRETGQLRRFAEGRVEMEARRRNGEVFPAEVSVSTAESESGVILVSFLRDISARKAAEAELMRARDEALAGERAKATLLAVMSHEMRTPLNGLLGTMELMRDTGLDRVQREHLAIMESAGRLLLHHVNDVLDLAHLDSGQAAARAERFDLSALLEETVSMHRALAAVNDNRLVLEPGAGLGPVTGDAPRLRQVLVNLVGNALKFTRGGRVTVRAARAGDRVEIAVEDTGRGIPAEDRVRIFDEFYTGDPTYGREAGGTGLGLAITARLVRLMGGEIAVDSRPGAGSVFTLRLPLPVAAGDAPALAPEAEDAPGAAAPLNLLLVEDNRVNRRVARAMLEKLGHRVTEAEDGLEGVEMAFHGAYDAILMDVSMPRLDGVEATRRIRLGGRSRHARIIGLTAHALPEEVARFRAAGMDAVGCKPVSRAQLRGLLADTPAPDLERAGDRAAARA</sequence>
<dbReference type="PROSITE" id="PS50113">
    <property type="entry name" value="PAC"/>
    <property type="match status" value="1"/>
</dbReference>
<feature type="domain" description="PAS" evidence="10">
    <location>
        <begin position="236"/>
        <end position="307"/>
    </location>
</feature>
<dbReference type="Gene3D" id="3.40.50.2300">
    <property type="match status" value="1"/>
</dbReference>
<dbReference type="SUPFAM" id="SSF52172">
    <property type="entry name" value="CheY-like"/>
    <property type="match status" value="1"/>
</dbReference>
<feature type="transmembrane region" description="Helical" evidence="7">
    <location>
        <begin position="197"/>
        <end position="219"/>
    </location>
</feature>
<feature type="modified residue" description="4-aspartylphosphate" evidence="6">
    <location>
        <position position="670"/>
    </location>
</feature>
<evidence type="ECO:0000259" key="10">
    <source>
        <dbReference type="PROSITE" id="PS50112"/>
    </source>
</evidence>
<evidence type="ECO:0000313" key="12">
    <source>
        <dbReference type="EMBL" id="TCP42908.1"/>
    </source>
</evidence>
<evidence type="ECO:0000256" key="7">
    <source>
        <dbReference type="SAM" id="Phobius"/>
    </source>
</evidence>
<evidence type="ECO:0000313" key="13">
    <source>
        <dbReference type="Proteomes" id="UP000294835"/>
    </source>
</evidence>
<keyword evidence="5 12" id="KW-0418">Kinase</keyword>
<dbReference type="SMART" id="SM00448">
    <property type="entry name" value="REC"/>
    <property type="match status" value="1"/>
</dbReference>
<dbReference type="Pfam" id="PF00512">
    <property type="entry name" value="HisKA"/>
    <property type="match status" value="1"/>
</dbReference>
<dbReference type="InterPro" id="IPR000014">
    <property type="entry name" value="PAS"/>
</dbReference>
<evidence type="ECO:0000259" key="9">
    <source>
        <dbReference type="PROSITE" id="PS50110"/>
    </source>
</evidence>
<dbReference type="Proteomes" id="UP000294835">
    <property type="component" value="Unassembled WGS sequence"/>
</dbReference>
<evidence type="ECO:0000256" key="4">
    <source>
        <dbReference type="ARBA" id="ARBA00022679"/>
    </source>
</evidence>
<dbReference type="SUPFAM" id="SSF55785">
    <property type="entry name" value="PYP-like sensor domain (PAS domain)"/>
    <property type="match status" value="1"/>
</dbReference>
<dbReference type="RefSeq" id="WP_132460780.1">
    <property type="nucleotide sequence ID" value="NZ_SLXP01000002.1"/>
</dbReference>
<keyword evidence="4" id="KW-0808">Transferase</keyword>
<keyword evidence="7" id="KW-1133">Transmembrane helix</keyword>
<evidence type="ECO:0000256" key="1">
    <source>
        <dbReference type="ARBA" id="ARBA00000085"/>
    </source>
</evidence>
<feature type="domain" description="PAC" evidence="11">
    <location>
        <begin position="315"/>
        <end position="365"/>
    </location>
</feature>
<dbReference type="InterPro" id="IPR001789">
    <property type="entry name" value="Sig_transdc_resp-reg_receiver"/>
</dbReference>
<dbReference type="PROSITE" id="PS50109">
    <property type="entry name" value="HIS_KIN"/>
    <property type="match status" value="1"/>
</dbReference>
<dbReference type="Pfam" id="PF02518">
    <property type="entry name" value="HATPase_c"/>
    <property type="match status" value="1"/>
</dbReference>
<comment type="catalytic activity">
    <reaction evidence="1">
        <text>ATP + protein L-histidine = ADP + protein N-phospho-L-histidine.</text>
        <dbReference type="EC" id="2.7.13.3"/>
    </reaction>
</comment>
<feature type="domain" description="Histidine kinase" evidence="8">
    <location>
        <begin position="383"/>
        <end position="598"/>
    </location>
</feature>
<dbReference type="EC" id="2.7.13.3" evidence="2"/>
<dbReference type="InterPro" id="IPR003661">
    <property type="entry name" value="HisK_dim/P_dom"/>
</dbReference>
<dbReference type="CDD" id="cd16922">
    <property type="entry name" value="HATPase_EvgS-ArcB-TorS-like"/>
    <property type="match status" value="1"/>
</dbReference>
<evidence type="ECO:0000256" key="5">
    <source>
        <dbReference type="ARBA" id="ARBA00022777"/>
    </source>
</evidence>
<evidence type="ECO:0000259" key="11">
    <source>
        <dbReference type="PROSITE" id="PS50113"/>
    </source>
</evidence>
<reference evidence="12 13" key="1">
    <citation type="submission" date="2019-03" db="EMBL/GenBank/DDBJ databases">
        <title>Genomic Encyclopedia of Type Strains, Phase IV (KMG-IV): sequencing the most valuable type-strain genomes for metagenomic binning, comparative biology and taxonomic classification.</title>
        <authorList>
            <person name="Goeker M."/>
        </authorList>
    </citation>
    <scope>NUCLEOTIDE SEQUENCE [LARGE SCALE GENOMIC DNA]</scope>
    <source>
        <strain evidence="12 13">DSM 18063</strain>
    </source>
</reference>
<organism evidence="12 13">
    <name type="scientific">Rhodovulum marinum</name>
    <dbReference type="NCBI Taxonomy" id="320662"/>
    <lineage>
        <taxon>Bacteria</taxon>
        <taxon>Pseudomonadati</taxon>
        <taxon>Pseudomonadota</taxon>
        <taxon>Alphaproteobacteria</taxon>
        <taxon>Rhodobacterales</taxon>
        <taxon>Paracoccaceae</taxon>
        <taxon>Rhodovulum</taxon>
    </lineage>
</organism>
<dbReference type="Gene3D" id="1.10.287.130">
    <property type="match status" value="1"/>
</dbReference>